<keyword evidence="4" id="KW-1003">Cell membrane</keyword>
<evidence type="ECO:0000259" key="9">
    <source>
        <dbReference type="Pfam" id="PF02687"/>
    </source>
</evidence>
<dbReference type="PANTHER" id="PTHR30489">
    <property type="entry name" value="LIPOPROTEIN-RELEASING SYSTEM TRANSMEMBRANE PROTEIN LOLE"/>
    <property type="match status" value="1"/>
</dbReference>
<evidence type="ECO:0000259" key="10">
    <source>
        <dbReference type="Pfam" id="PF12704"/>
    </source>
</evidence>
<feature type="domain" description="MacB-like periplasmic core" evidence="10">
    <location>
        <begin position="25"/>
        <end position="246"/>
    </location>
</feature>
<keyword evidence="5 8" id="KW-0812">Transmembrane</keyword>
<dbReference type="RefSeq" id="WP_155314637.1">
    <property type="nucleotide sequence ID" value="NZ_AP021874.1"/>
</dbReference>
<evidence type="ECO:0000256" key="8">
    <source>
        <dbReference type="SAM" id="Phobius"/>
    </source>
</evidence>
<evidence type="ECO:0000256" key="5">
    <source>
        <dbReference type="ARBA" id="ARBA00022692"/>
    </source>
</evidence>
<evidence type="ECO:0000256" key="4">
    <source>
        <dbReference type="ARBA" id="ARBA00022475"/>
    </source>
</evidence>
<reference evidence="11 12" key="1">
    <citation type="submission" date="2019-11" db="EMBL/GenBank/DDBJ databases">
        <title>Comparative genomics of hydrocarbon-degrading Desulfosarcina strains.</title>
        <authorList>
            <person name="Watanabe M."/>
            <person name="Kojima H."/>
            <person name="Fukui M."/>
        </authorList>
    </citation>
    <scope>NUCLEOTIDE SEQUENCE [LARGE SCALE GENOMIC DNA]</scope>
    <source>
        <strain evidence="11 12">PL12</strain>
    </source>
</reference>
<dbReference type="KEGG" id="dalk:DSCA_01550"/>
<evidence type="ECO:0000256" key="7">
    <source>
        <dbReference type="ARBA" id="ARBA00023136"/>
    </source>
</evidence>
<keyword evidence="7 8" id="KW-0472">Membrane</keyword>
<feature type="transmembrane region" description="Helical" evidence="8">
    <location>
        <begin position="328"/>
        <end position="351"/>
    </location>
</feature>
<comment type="subcellular location">
    <subcellularLocation>
        <location evidence="1">Cell membrane</location>
        <topology evidence="1">Multi-pass membrane protein</topology>
    </subcellularLocation>
</comment>
<evidence type="ECO:0000256" key="6">
    <source>
        <dbReference type="ARBA" id="ARBA00022989"/>
    </source>
</evidence>
<dbReference type="NCBIfam" id="TIGR02212">
    <property type="entry name" value="lolCE"/>
    <property type="match status" value="1"/>
</dbReference>
<sequence>MSFTWFVGARYLRARQKQAFISLITFLATAGIAVGVMALIVVIAVMTGFEAELQNRILGIESHVLVMRYGETVSDIDATVAAIESIDGVRSASPFVYTQVMLRSPHGVTGAVLKALDPSRPGPPIVVRHNRPLARVLNDAAPDESAGKAPGLIVGGVTAEKLQVAVGDPIFLISPLGKGAGASQMPTVMRFSVAGIFETGMNEYDGAMSFVRLDVAQRLLQMPGQATGLEVRVDDIYQARTLADDIVASIGFPFWARDWMQMNRNLFSMLRLQKTVMFIILTLIVLVAAFNIASALIMMVMEKTRDIAILKTLGATNRHIRRIFVFKGLVIGCLGTVVGGLMGFVVCSILKRYPFIKLPGDVYFLTTLPVSLQPLDVIIIGLSTVVICFLATLYPATSASALDPVDGIRYG</sequence>
<dbReference type="EMBL" id="AP021874">
    <property type="protein sequence ID" value="BBO66225.1"/>
    <property type="molecule type" value="Genomic_DNA"/>
</dbReference>
<dbReference type="InterPro" id="IPR051447">
    <property type="entry name" value="Lipoprotein-release_system"/>
</dbReference>
<dbReference type="Pfam" id="PF12704">
    <property type="entry name" value="MacB_PCD"/>
    <property type="match status" value="1"/>
</dbReference>
<comment type="similarity">
    <text evidence="2">Belongs to the ABC-4 integral membrane protein family. LolC/E subfamily.</text>
</comment>
<evidence type="ECO:0000256" key="2">
    <source>
        <dbReference type="ARBA" id="ARBA00005236"/>
    </source>
</evidence>
<name>A0A5K7YCT4_9BACT</name>
<dbReference type="OrthoDB" id="9808461at2"/>
<dbReference type="GO" id="GO:0098797">
    <property type="term" value="C:plasma membrane protein complex"/>
    <property type="evidence" value="ECO:0007669"/>
    <property type="project" value="TreeGrafter"/>
</dbReference>
<organism evidence="11 12">
    <name type="scientific">Desulfosarcina alkanivorans</name>
    <dbReference type="NCBI Taxonomy" id="571177"/>
    <lineage>
        <taxon>Bacteria</taxon>
        <taxon>Pseudomonadati</taxon>
        <taxon>Thermodesulfobacteriota</taxon>
        <taxon>Desulfobacteria</taxon>
        <taxon>Desulfobacterales</taxon>
        <taxon>Desulfosarcinaceae</taxon>
        <taxon>Desulfosarcina</taxon>
    </lineage>
</organism>
<gene>
    <name evidence="11" type="ORF">DSCA_01550</name>
</gene>
<protein>
    <submittedName>
        <fullName evidence="11">ABC transporter permease</fullName>
    </submittedName>
</protein>
<accession>A0A5K7YCT4</accession>
<dbReference type="InterPro" id="IPR003838">
    <property type="entry name" value="ABC3_permease_C"/>
</dbReference>
<evidence type="ECO:0000256" key="3">
    <source>
        <dbReference type="ARBA" id="ARBA00022448"/>
    </source>
</evidence>
<evidence type="ECO:0000313" key="12">
    <source>
        <dbReference type="Proteomes" id="UP000427906"/>
    </source>
</evidence>
<evidence type="ECO:0000256" key="1">
    <source>
        <dbReference type="ARBA" id="ARBA00004651"/>
    </source>
</evidence>
<feature type="transmembrane region" description="Helical" evidence="8">
    <location>
        <begin position="20"/>
        <end position="46"/>
    </location>
</feature>
<keyword evidence="6 8" id="KW-1133">Transmembrane helix</keyword>
<dbReference type="Proteomes" id="UP000427906">
    <property type="component" value="Chromosome"/>
</dbReference>
<feature type="domain" description="ABC3 transporter permease C-terminal" evidence="9">
    <location>
        <begin position="278"/>
        <end position="402"/>
    </location>
</feature>
<dbReference type="Pfam" id="PF02687">
    <property type="entry name" value="FtsX"/>
    <property type="match status" value="1"/>
</dbReference>
<evidence type="ECO:0000313" key="11">
    <source>
        <dbReference type="EMBL" id="BBO66225.1"/>
    </source>
</evidence>
<dbReference type="GO" id="GO:0042953">
    <property type="term" value="P:lipoprotein transport"/>
    <property type="evidence" value="ECO:0007669"/>
    <property type="project" value="InterPro"/>
</dbReference>
<proteinExistence type="inferred from homology"/>
<feature type="transmembrane region" description="Helical" evidence="8">
    <location>
        <begin position="371"/>
        <end position="394"/>
    </location>
</feature>
<dbReference type="InterPro" id="IPR011925">
    <property type="entry name" value="LolCE_TM"/>
</dbReference>
<dbReference type="InterPro" id="IPR025857">
    <property type="entry name" value="MacB_PCD"/>
</dbReference>
<dbReference type="GO" id="GO:0044874">
    <property type="term" value="P:lipoprotein localization to outer membrane"/>
    <property type="evidence" value="ECO:0007669"/>
    <property type="project" value="TreeGrafter"/>
</dbReference>
<keyword evidence="3" id="KW-0813">Transport</keyword>
<keyword evidence="12" id="KW-1185">Reference proteome</keyword>
<feature type="transmembrane region" description="Helical" evidence="8">
    <location>
        <begin position="276"/>
        <end position="301"/>
    </location>
</feature>
<dbReference type="PANTHER" id="PTHR30489:SF0">
    <property type="entry name" value="LIPOPROTEIN-RELEASING SYSTEM TRANSMEMBRANE PROTEIN LOLE"/>
    <property type="match status" value="1"/>
</dbReference>
<dbReference type="AlphaFoldDB" id="A0A5K7YCT4"/>